<reference evidence="6 7" key="1">
    <citation type="submission" date="2024-10" db="EMBL/GenBank/DDBJ databases">
        <title>Updated reference genomes for cyclostephanoid diatoms.</title>
        <authorList>
            <person name="Roberts W.R."/>
            <person name="Alverson A.J."/>
        </authorList>
    </citation>
    <scope>NUCLEOTIDE SEQUENCE [LARGE SCALE GENOMIC DNA]</scope>
    <source>
        <strain evidence="6 7">AJA228-03</strain>
    </source>
</reference>
<evidence type="ECO:0000313" key="7">
    <source>
        <dbReference type="Proteomes" id="UP001530377"/>
    </source>
</evidence>
<feature type="domain" description="Plastid lipid-associated protein/fibrillin conserved" evidence="5">
    <location>
        <begin position="99"/>
        <end position="334"/>
    </location>
</feature>
<evidence type="ECO:0000313" key="6">
    <source>
        <dbReference type="EMBL" id="KAL3808916.1"/>
    </source>
</evidence>
<evidence type="ECO:0000256" key="3">
    <source>
        <dbReference type="SAM" id="MobiDB-lite"/>
    </source>
</evidence>
<keyword evidence="7" id="KW-1185">Reference proteome</keyword>
<evidence type="ECO:0000256" key="1">
    <source>
        <dbReference type="ARBA" id="ARBA00004474"/>
    </source>
</evidence>
<comment type="subcellular location">
    <subcellularLocation>
        <location evidence="1">Plastid</location>
    </subcellularLocation>
</comment>
<feature type="signal peptide" evidence="4">
    <location>
        <begin position="1"/>
        <end position="21"/>
    </location>
</feature>
<name>A0ABD3REW9_9STRA</name>
<accession>A0ABD3REW9</accession>
<gene>
    <name evidence="6" type="ORF">ACHAXA_004684</name>
</gene>
<dbReference type="Proteomes" id="UP001530377">
    <property type="component" value="Unassembled WGS sequence"/>
</dbReference>
<dbReference type="EMBL" id="JALLPB020000459">
    <property type="protein sequence ID" value="KAL3808916.1"/>
    <property type="molecule type" value="Genomic_DNA"/>
</dbReference>
<evidence type="ECO:0000259" key="5">
    <source>
        <dbReference type="Pfam" id="PF04755"/>
    </source>
</evidence>
<dbReference type="Pfam" id="PF04755">
    <property type="entry name" value="PAP_fibrillin"/>
    <property type="match status" value="1"/>
</dbReference>
<organism evidence="6 7">
    <name type="scientific">Cyclostephanos tholiformis</name>
    <dbReference type="NCBI Taxonomy" id="382380"/>
    <lineage>
        <taxon>Eukaryota</taxon>
        <taxon>Sar</taxon>
        <taxon>Stramenopiles</taxon>
        <taxon>Ochrophyta</taxon>
        <taxon>Bacillariophyta</taxon>
        <taxon>Coscinodiscophyceae</taxon>
        <taxon>Thalassiosirophycidae</taxon>
        <taxon>Stephanodiscales</taxon>
        <taxon>Stephanodiscaceae</taxon>
        <taxon>Cyclostephanos</taxon>
    </lineage>
</organism>
<dbReference type="InterPro" id="IPR039633">
    <property type="entry name" value="PAP"/>
</dbReference>
<proteinExistence type="predicted"/>
<dbReference type="InterPro" id="IPR006843">
    <property type="entry name" value="PAP/fibrillin_dom"/>
</dbReference>
<evidence type="ECO:0000256" key="4">
    <source>
        <dbReference type="SAM" id="SignalP"/>
    </source>
</evidence>
<dbReference type="AlphaFoldDB" id="A0ABD3REW9"/>
<feature type="region of interest" description="Disordered" evidence="3">
    <location>
        <begin position="63"/>
        <end position="84"/>
    </location>
</feature>
<sequence>MIWHIAVAACLALLLQRDTNSADAFLPTPTAYRSSSMNDAVRRSRSLAYDDYNGRISRAAAAAATDEASEISPDDYDLIPPSDEDEDAVVDNNRIIADRLKRRLLSVAASYDRGFGATTSARRSVDDIIAELRSYNPTGEGASRGIDGDGDDGDDVPLRAIWRMIWTSAFDVVSLGASPFAAPSAIYQDIRNPPVAINIIDFIPRVQTLLPLSISPPSLLRAKVTTRASSRAGMSNRVGLSFEGLVLQPIELFGRKVDGLPPLSVDFTWPGNLLRELAALVPGLDLDSNVGMTSGGGNARRKTNDDAPGYFDVEYLDDEMLIIRQQVPGGVFVLVKVDNCDP</sequence>
<keyword evidence="2" id="KW-0934">Plastid</keyword>
<evidence type="ECO:0000256" key="2">
    <source>
        <dbReference type="ARBA" id="ARBA00022640"/>
    </source>
</evidence>
<feature type="compositionally biased region" description="Acidic residues" evidence="3">
    <location>
        <begin position="67"/>
        <end position="84"/>
    </location>
</feature>
<dbReference type="PANTHER" id="PTHR31906">
    <property type="entry name" value="PLASTID-LIPID-ASSOCIATED PROTEIN 4, CHLOROPLASTIC-RELATED"/>
    <property type="match status" value="1"/>
</dbReference>
<dbReference type="GO" id="GO:0009536">
    <property type="term" value="C:plastid"/>
    <property type="evidence" value="ECO:0007669"/>
    <property type="project" value="UniProtKB-SubCell"/>
</dbReference>
<feature type="chain" id="PRO_5044758648" description="Plastid lipid-associated protein/fibrillin conserved domain-containing protein" evidence="4">
    <location>
        <begin position="22"/>
        <end position="342"/>
    </location>
</feature>
<protein>
    <recommendedName>
        <fullName evidence="5">Plastid lipid-associated protein/fibrillin conserved domain-containing protein</fullName>
    </recommendedName>
</protein>
<keyword evidence="4" id="KW-0732">Signal</keyword>
<comment type="caution">
    <text evidence="6">The sequence shown here is derived from an EMBL/GenBank/DDBJ whole genome shotgun (WGS) entry which is preliminary data.</text>
</comment>